<sequence length="390" mass="44095">MKQKPEHQTVVIDMNADEVPLPRPSRLPAVLALLALLVTAAAIALSYHYWQNLQQDLQRMAARSQSTARVQQELQQSIRQAQQALEKQQALLARQSGDSGEQAASLAQQQEALRRQADLLTAERNRMQQREVELRATIADLRKRLGNPDERWLVAEAEYLLQLAVQRLQLARDTGTALAALQQADQRLEETGDARWQVVREQLRRDMDNLQRLQLPDVPALLRQMDALKASFARLRPRLMAAEASAEQKADASAQTPEPEGTVSRLGKDLWRGLQNSVRIRHHDRPVETLLTSGQEALLVQNAGLMLETARLALVQGDDSLYRESLQRLDEWLKRYFHLDDRTGQQASATIQALMAVKLKPELPDLSESLKALQTRRALQQIRKAQEAAQ</sequence>
<evidence type="ECO:0000256" key="3">
    <source>
        <dbReference type="SAM" id="Phobius"/>
    </source>
</evidence>
<dbReference type="AlphaFoldDB" id="A0A831RXJ9"/>
<evidence type="ECO:0000313" key="4">
    <source>
        <dbReference type="EMBL" id="HEC07659.1"/>
    </source>
</evidence>
<reference evidence="4" key="1">
    <citation type="journal article" date="2020" name="mSystems">
        <title>Genome- and Community-Level Interaction Insights into Carbon Utilization and Element Cycling Functions of Hydrothermarchaeota in Hydrothermal Sediment.</title>
        <authorList>
            <person name="Zhou Z."/>
            <person name="Liu Y."/>
            <person name="Xu W."/>
            <person name="Pan J."/>
            <person name="Luo Z.H."/>
            <person name="Li M."/>
        </authorList>
    </citation>
    <scope>NUCLEOTIDE SEQUENCE [LARGE SCALE GENOMIC DNA]</scope>
    <source>
        <strain evidence="4">HyVt-458</strain>
    </source>
</reference>
<feature type="compositionally biased region" description="Low complexity" evidence="2">
    <location>
        <begin position="244"/>
        <end position="255"/>
    </location>
</feature>
<dbReference type="Proteomes" id="UP000886339">
    <property type="component" value="Unassembled WGS sequence"/>
</dbReference>
<feature type="region of interest" description="Disordered" evidence="2">
    <location>
        <begin position="244"/>
        <end position="265"/>
    </location>
</feature>
<keyword evidence="3" id="KW-0812">Transmembrane</keyword>
<dbReference type="EMBL" id="DRLF01000427">
    <property type="protein sequence ID" value="HEC07659.1"/>
    <property type="molecule type" value="Genomic_DNA"/>
</dbReference>
<proteinExistence type="predicted"/>
<gene>
    <name evidence="4" type="ORF">ENJ12_12450</name>
</gene>
<protein>
    <recommendedName>
        <fullName evidence="5">Heme biosynthesis operon protein HemX</fullName>
    </recommendedName>
</protein>
<evidence type="ECO:0008006" key="5">
    <source>
        <dbReference type="Google" id="ProtNLM"/>
    </source>
</evidence>
<dbReference type="PANTHER" id="PTHR38043">
    <property type="entry name" value="PROTEIN HEMX"/>
    <property type="match status" value="1"/>
</dbReference>
<feature type="coiled-coil region" evidence="1">
    <location>
        <begin position="67"/>
        <end position="144"/>
    </location>
</feature>
<dbReference type="Pfam" id="PF04375">
    <property type="entry name" value="HemX"/>
    <property type="match status" value="1"/>
</dbReference>
<comment type="caution">
    <text evidence="4">The sequence shown here is derived from an EMBL/GenBank/DDBJ whole genome shotgun (WGS) entry which is preliminary data.</text>
</comment>
<evidence type="ECO:0000256" key="2">
    <source>
        <dbReference type="SAM" id="MobiDB-lite"/>
    </source>
</evidence>
<dbReference type="PANTHER" id="PTHR38043:SF1">
    <property type="entry name" value="PROTEIN HEMX"/>
    <property type="match status" value="1"/>
</dbReference>
<evidence type="ECO:0000256" key="1">
    <source>
        <dbReference type="SAM" id="Coils"/>
    </source>
</evidence>
<organism evidence="4">
    <name type="scientific">Thiolapillus brandeum</name>
    <dbReference type="NCBI Taxonomy" id="1076588"/>
    <lineage>
        <taxon>Bacteria</taxon>
        <taxon>Pseudomonadati</taxon>
        <taxon>Pseudomonadota</taxon>
        <taxon>Gammaproteobacteria</taxon>
        <taxon>Chromatiales</taxon>
        <taxon>Sedimenticolaceae</taxon>
        <taxon>Thiolapillus</taxon>
    </lineage>
</organism>
<keyword evidence="3" id="KW-0472">Membrane</keyword>
<accession>A0A831RXJ9</accession>
<keyword evidence="1" id="KW-0175">Coiled coil</keyword>
<keyword evidence="3" id="KW-1133">Transmembrane helix</keyword>
<name>A0A831RXJ9_9GAMM</name>
<dbReference type="InterPro" id="IPR007470">
    <property type="entry name" value="HemX"/>
</dbReference>
<feature type="transmembrane region" description="Helical" evidence="3">
    <location>
        <begin position="29"/>
        <end position="50"/>
    </location>
</feature>